<evidence type="ECO:0000313" key="4">
    <source>
        <dbReference type="EMBL" id="OAQ42106.1"/>
    </source>
</evidence>
<dbReference type="InterPro" id="IPR010998">
    <property type="entry name" value="Integrase_recombinase_N"/>
</dbReference>
<dbReference type="AlphaFoldDB" id="A0A179DM28"/>
<dbReference type="Pfam" id="PF13102">
    <property type="entry name" value="Phage_int_SAM_5"/>
    <property type="match status" value="1"/>
</dbReference>
<dbReference type="SUPFAM" id="SSF56349">
    <property type="entry name" value="DNA breaking-rejoining enzymes"/>
    <property type="match status" value="1"/>
</dbReference>
<dbReference type="PROSITE" id="PS51898">
    <property type="entry name" value="TYR_RECOMBINASE"/>
    <property type="match status" value="1"/>
</dbReference>
<proteinExistence type="predicted"/>
<dbReference type="InterPro" id="IPR011010">
    <property type="entry name" value="DNA_brk_join_enz"/>
</dbReference>
<accession>A0A179DM28</accession>
<name>A0A179DM28_9SPHI</name>
<protein>
    <recommendedName>
        <fullName evidence="3">Tyr recombinase domain-containing protein</fullName>
    </recommendedName>
</protein>
<sequence length="387" mass="44372">MASVYLFLDKRRVLANGNFKIRLRVTENRKSIYFTTNYSVPNYTKKGKVDETFEAIQSGKNLTSEFKAASKDLKLELSRAYEIIKELEPFSFKAFKTRFSAKGNRNDIIDLLKCKSVELLAKNQISSSNLYKQASQMFLDYAQSVLNTNEILTKNVNSKLLKDVETWANNKEYKKLSLTTIGMYMVRTKAVINEIIKTSEFSKAKYPFGKKDDGLYSIPKSKNSKRPLTIEEIMQVYNFDATSETQKFAKDIFLFSYLASGMNLADIFKLKFSNFDKDRFTFIRQKTAHKKSDLITVLLNEDLKAIIDRHSQRVIGNDYVFNVLNPGMNKIEANKALRCAVTSINQALKIIAKKLDIPQTISTYYARHSFSNILMQSEAPLAFISQS</sequence>
<dbReference type="OrthoDB" id="1094492at2"/>
<dbReference type="Pfam" id="PF00589">
    <property type="entry name" value="Phage_integrase"/>
    <property type="match status" value="1"/>
</dbReference>
<evidence type="ECO:0000313" key="5">
    <source>
        <dbReference type="Proteomes" id="UP000078459"/>
    </source>
</evidence>
<evidence type="ECO:0000259" key="3">
    <source>
        <dbReference type="PROSITE" id="PS51898"/>
    </source>
</evidence>
<dbReference type="InterPro" id="IPR025269">
    <property type="entry name" value="SAM-like_dom"/>
</dbReference>
<dbReference type="RefSeq" id="WP_068821138.1">
    <property type="nucleotide sequence ID" value="NZ_LWHJ01000011.1"/>
</dbReference>
<dbReference type="InterPro" id="IPR002104">
    <property type="entry name" value="Integrase_catalytic"/>
</dbReference>
<organism evidence="4 5">
    <name type="scientific">Pedobacter psychrophilus</name>
    <dbReference type="NCBI Taxonomy" id="1826909"/>
    <lineage>
        <taxon>Bacteria</taxon>
        <taxon>Pseudomonadati</taxon>
        <taxon>Bacteroidota</taxon>
        <taxon>Sphingobacteriia</taxon>
        <taxon>Sphingobacteriales</taxon>
        <taxon>Sphingobacteriaceae</taxon>
        <taxon>Pedobacter</taxon>
    </lineage>
</organism>
<dbReference type="GO" id="GO:0015074">
    <property type="term" value="P:DNA integration"/>
    <property type="evidence" value="ECO:0007669"/>
    <property type="project" value="InterPro"/>
</dbReference>
<evidence type="ECO:0000256" key="2">
    <source>
        <dbReference type="ARBA" id="ARBA00023172"/>
    </source>
</evidence>
<dbReference type="EMBL" id="LWHJ01000011">
    <property type="protein sequence ID" value="OAQ42106.1"/>
    <property type="molecule type" value="Genomic_DNA"/>
</dbReference>
<dbReference type="Gene3D" id="1.10.150.130">
    <property type="match status" value="1"/>
</dbReference>
<comment type="caution">
    <text evidence="4">The sequence shown here is derived from an EMBL/GenBank/DDBJ whole genome shotgun (WGS) entry which is preliminary data.</text>
</comment>
<dbReference type="InterPro" id="IPR013762">
    <property type="entry name" value="Integrase-like_cat_sf"/>
</dbReference>
<feature type="domain" description="Tyr recombinase" evidence="3">
    <location>
        <begin position="223"/>
        <end position="387"/>
    </location>
</feature>
<dbReference type="GO" id="GO:0003677">
    <property type="term" value="F:DNA binding"/>
    <property type="evidence" value="ECO:0007669"/>
    <property type="project" value="UniProtKB-KW"/>
</dbReference>
<dbReference type="Proteomes" id="UP000078459">
    <property type="component" value="Unassembled WGS sequence"/>
</dbReference>
<keyword evidence="1" id="KW-0238">DNA-binding</keyword>
<gene>
    <name evidence="4" type="ORF">A5893_03045</name>
</gene>
<dbReference type="GO" id="GO:0006310">
    <property type="term" value="P:DNA recombination"/>
    <property type="evidence" value="ECO:0007669"/>
    <property type="project" value="UniProtKB-KW"/>
</dbReference>
<reference evidence="4 5" key="2">
    <citation type="submission" date="2016-06" db="EMBL/GenBank/DDBJ databases">
        <title>Pedobacter psychrophilus sp. nov., isolated from Antarctic fragmentary rock.</title>
        <authorList>
            <person name="Svec P."/>
        </authorList>
    </citation>
    <scope>NUCLEOTIDE SEQUENCE [LARGE SCALE GENOMIC DNA]</scope>
    <source>
        <strain evidence="4 5">CCM 8644</strain>
    </source>
</reference>
<dbReference type="STRING" id="1826909.A5893_03045"/>
<reference evidence="4 5" key="1">
    <citation type="submission" date="2016-04" db="EMBL/GenBank/DDBJ databases">
        <authorList>
            <person name="Evans L.H."/>
            <person name="Alamgir A."/>
            <person name="Owens N."/>
            <person name="Weber N.D."/>
            <person name="Virtaneva K."/>
            <person name="Barbian K."/>
            <person name="Babar A."/>
            <person name="Rosenke K."/>
        </authorList>
    </citation>
    <scope>NUCLEOTIDE SEQUENCE [LARGE SCALE GENOMIC DNA]</scope>
    <source>
        <strain evidence="4 5">CCM 8644</strain>
    </source>
</reference>
<keyword evidence="2" id="KW-0233">DNA recombination</keyword>
<keyword evidence="5" id="KW-1185">Reference proteome</keyword>
<evidence type="ECO:0000256" key="1">
    <source>
        <dbReference type="ARBA" id="ARBA00023125"/>
    </source>
</evidence>
<dbReference type="Gene3D" id="1.10.443.10">
    <property type="entry name" value="Intergrase catalytic core"/>
    <property type="match status" value="1"/>
</dbReference>